<proteinExistence type="predicted"/>
<dbReference type="AlphaFoldDB" id="A0A9P7GH14"/>
<evidence type="ECO:0000313" key="2">
    <source>
        <dbReference type="EMBL" id="KAG5646957.1"/>
    </source>
</evidence>
<feature type="compositionally biased region" description="Low complexity" evidence="1">
    <location>
        <begin position="76"/>
        <end position="93"/>
    </location>
</feature>
<sequence length="274" mass="31091">MFANYKNGRMASAYPASHHDPQSRSRSNSVSQSSGHASPTPQSSQSVRGVRAQYHPQDVTLPHTQHQHAHPHPQRHAQPQPHSRPQHPHPQQQIGAPTGPTNHVMVPQVEYQDDERDRRGVRYTADLSFRHDTITFQTANIPELGVRVGKISHSHYPPPIQGADDEVFAKAGDREVRLWIQWPGYSAHPLQKRIKTQGGKLTRQLLLTQIANMVLDFAYDIHRKKIPVERGYSEWAIGDKKKIDGIIGGELFITRLVHCGGSNWQPEIWAPRHW</sequence>
<name>A0A9P7GH14_9AGAR</name>
<evidence type="ECO:0000256" key="1">
    <source>
        <dbReference type="SAM" id="MobiDB-lite"/>
    </source>
</evidence>
<organism evidence="2 3">
    <name type="scientific">Asterophora parasitica</name>
    <dbReference type="NCBI Taxonomy" id="117018"/>
    <lineage>
        <taxon>Eukaryota</taxon>
        <taxon>Fungi</taxon>
        <taxon>Dikarya</taxon>
        <taxon>Basidiomycota</taxon>
        <taxon>Agaricomycotina</taxon>
        <taxon>Agaricomycetes</taxon>
        <taxon>Agaricomycetidae</taxon>
        <taxon>Agaricales</taxon>
        <taxon>Tricholomatineae</taxon>
        <taxon>Lyophyllaceae</taxon>
        <taxon>Asterophora</taxon>
    </lineage>
</organism>
<keyword evidence="3" id="KW-1185">Reference proteome</keyword>
<comment type="caution">
    <text evidence="2">The sequence shown here is derived from an EMBL/GenBank/DDBJ whole genome shotgun (WGS) entry which is preliminary data.</text>
</comment>
<reference evidence="2" key="1">
    <citation type="submission" date="2020-07" db="EMBL/GenBank/DDBJ databases">
        <authorList>
            <person name="Nieuwenhuis M."/>
            <person name="Van De Peppel L.J.J."/>
        </authorList>
    </citation>
    <scope>NUCLEOTIDE SEQUENCE</scope>
    <source>
        <strain evidence="2">AP01</strain>
        <tissue evidence="2">Mycelium</tissue>
    </source>
</reference>
<feature type="compositionally biased region" description="Low complexity" evidence="1">
    <location>
        <begin position="24"/>
        <end position="34"/>
    </location>
</feature>
<evidence type="ECO:0000313" key="3">
    <source>
        <dbReference type="Proteomes" id="UP000775547"/>
    </source>
</evidence>
<feature type="compositionally biased region" description="Basic residues" evidence="1">
    <location>
        <begin position="65"/>
        <end position="75"/>
    </location>
</feature>
<dbReference type="Proteomes" id="UP000775547">
    <property type="component" value="Unassembled WGS sequence"/>
</dbReference>
<protein>
    <submittedName>
        <fullName evidence="2">Uncharacterized protein</fullName>
    </submittedName>
</protein>
<feature type="compositionally biased region" description="Polar residues" evidence="1">
    <location>
        <begin position="35"/>
        <end position="47"/>
    </location>
</feature>
<dbReference type="OrthoDB" id="2639744at2759"/>
<gene>
    <name evidence="2" type="ORF">DXG03_001680</name>
</gene>
<feature type="region of interest" description="Disordered" evidence="1">
    <location>
        <begin position="1"/>
        <end position="50"/>
    </location>
</feature>
<dbReference type="EMBL" id="JABCKV010000014">
    <property type="protein sequence ID" value="KAG5646957.1"/>
    <property type="molecule type" value="Genomic_DNA"/>
</dbReference>
<accession>A0A9P7GH14</accession>
<feature type="region of interest" description="Disordered" evidence="1">
    <location>
        <begin position="63"/>
        <end position="104"/>
    </location>
</feature>
<reference evidence="2" key="2">
    <citation type="submission" date="2021-10" db="EMBL/GenBank/DDBJ databases">
        <title>Phylogenomics reveals ancestral predisposition of the termite-cultivated fungus Termitomyces towards a domesticated lifestyle.</title>
        <authorList>
            <person name="Auxier B."/>
            <person name="Grum-Grzhimaylo A."/>
            <person name="Cardenas M.E."/>
            <person name="Lodge J.D."/>
            <person name="Laessoe T."/>
            <person name="Pedersen O."/>
            <person name="Smith M.E."/>
            <person name="Kuyper T.W."/>
            <person name="Franco-Molano E.A."/>
            <person name="Baroni T.J."/>
            <person name="Aanen D.K."/>
        </authorList>
    </citation>
    <scope>NUCLEOTIDE SEQUENCE</scope>
    <source>
        <strain evidence="2">AP01</strain>
        <tissue evidence="2">Mycelium</tissue>
    </source>
</reference>